<keyword evidence="2" id="KW-1185">Reference proteome</keyword>
<dbReference type="Proteomes" id="UP001732700">
    <property type="component" value="Chromosome 5A"/>
</dbReference>
<protein>
    <submittedName>
        <fullName evidence="1">Uncharacterized protein</fullName>
    </submittedName>
</protein>
<name>A0ACD5XMV7_AVESA</name>
<reference evidence="1" key="2">
    <citation type="submission" date="2025-09" db="UniProtKB">
        <authorList>
            <consortium name="EnsemblPlants"/>
        </authorList>
    </citation>
    <scope>IDENTIFICATION</scope>
</reference>
<dbReference type="EnsemblPlants" id="AVESA.00010b.r2.5AG0798210.1">
    <property type="protein sequence ID" value="AVESA.00010b.r2.5AG0798210.1.CDS"/>
    <property type="gene ID" value="AVESA.00010b.r2.5AG0798210"/>
</dbReference>
<accession>A0ACD5XMV7</accession>
<evidence type="ECO:0000313" key="1">
    <source>
        <dbReference type="EnsemblPlants" id="AVESA.00010b.r2.5AG0798210.1.CDS"/>
    </source>
</evidence>
<sequence>MASFSKQATLFLVAALLLLCLLFPRGQAARPEPGSSSDHKSQGAESAIPHEKSVSGVAGTEMAQEDQEQPMTECEGGEGVEECLMRRTLVAHTDYIYTQGKHN</sequence>
<proteinExistence type="predicted"/>
<reference evidence="1" key="1">
    <citation type="submission" date="2021-05" db="EMBL/GenBank/DDBJ databases">
        <authorList>
            <person name="Scholz U."/>
            <person name="Mascher M."/>
            <person name="Fiebig A."/>
        </authorList>
    </citation>
    <scope>NUCLEOTIDE SEQUENCE [LARGE SCALE GENOMIC DNA]</scope>
</reference>
<organism evidence="1 2">
    <name type="scientific">Avena sativa</name>
    <name type="common">Oat</name>
    <dbReference type="NCBI Taxonomy" id="4498"/>
    <lineage>
        <taxon>Eukaryota</taxon>
        <taxon>Viridiplantae</taxon>
        <taxon>Streptophyta</taxon>
        <taxon>Embryophyta</taxon>
        <taxon>Tracheophyta</taxon>
        <taxon>Spermatophyta</taxon>
        <taxon>Magnoliopsida</taxon>
        <taxon>Liliopsida</taxon>
        <taxon>Poales</taxon>
        <taxon>Poaceae</taxon>
        <taxon>BOP clade</taxon>
        <taxon>Pooideae</taxon>
        <taxon>Poodae</taxon>
        <taxon>Poeae</taxon>
        <taxon>Poeae Chloroplast Group 1 (Aveneae type)</taxon>
        <taxon>Aveninae</taxon>
        <taxon>Avena</taxon>
    </lineage>
</organism>
<evidence type="ECO:0000313" key="2">
    <source>
        <dbReference type="Proteomes" id="UP001732700"/>
    </source>
</evidence>